<dbReference type="STRING" id="1071380.I2H5T6"/>
<dbReference type="SUPFAM" id="SSF55920">
    <property type="entry name" value="Creatinase/aminopeptidase"/>
    <property type="match status" value="1"/>
</dbReference>
<keyword evidence="3 6" id="KW-0479">Metal-binding</keyword>
<keyword evidence="4" id="KW-0378">Hydrolase</keyword>
<dbReference type="InterPro" id="IPR029149">
    <property type="entry name" value="Creatin/AminoP/Spt16_N"/>
</dbReference>
<evidence type="ECO:0000256" key="7">
    <source>
        <dbReference type="SAM" id="MobiDB-lite"/>
    </source>
</evidence>
<dbReference type="InterPro" id="IPR036005">
    <property type="entry name" value="Creatinase/aminopeptidase-like"/>
</dbReference>
<evidence type="ECO:0000256" key="4">
    <source>
        <dbReference type="ARBA" id="ARBA00022801"/>
    </source>
</evidence>
<dbReference type="GO" id="GO:0050821">
    <property type="term" value="P:protein stabilization"/>
    <property type="evidence" value="ECO:0007669"/>
    <property type="project" value="EnsemblFungi"/>
</dbReference>
<dbReference type="GO" id="GO:0030145">
    <property type="term" value="F:manganese ion binding"/>
    <property type="evidence" value="ECO:0007669"/>
    <property type="project" value="InterPro"/>
</dbReference>
<evidence type="ECO:0000256" key="3">
    <source>
        <dbReference type="ARBA" id="ARBA00022723"/>
    </source>
</evidence>
<feature type="compositionally biased region" description="Basic residues" evidence="7">
    <location>
        <begin position="17"/>
        <end position="28"/>
    </location>
</feature>
<evidence type="ECO:0000256" key="6">
    <source>
        <dbReference type="RuleBase" id="RU000590"/>
    </source>
</evidence>
<dbReference type="GO" id="GO:0005739">
    <property type="term" value="C:mitochondrion"/>
    <property type="evidence" value="ECO:0007669"/>
    <property type="project" value="EnsemblFungi"/>
</dbReference>
<protein>
    <recommendedName>
        <fullName evidence="8">Aminopeptidase P N-terminal domain-containing protein</fullName>
    </recommendedName>
</protein>
<dbReference type="Pfam" id="PF00557">
    <property type="entry name" value="Peptidase_M24"/>
    <property type="match status" value="1"/>
</dbReference>
<dbReference type="PANTHER" id="PTHR43226:SF4">
    <property type="entry name" value="XAA-PRO AMINOPEPTIDASE 3"/>
    <property type="match status" value="1"/>
</dbReference>
<dbReference type="SMART" id="SM01011">
    <property type="entry name" value="AMP_N"/>
    <property type="match status" value="1"/>
</dbReference>
<dbReference type="RefSeq" id="XP_004181257.1">
    <property type="nucleotide sequence ID" value="XM_004181209.1"/>
</dbReference>
<feature type="compositionally biased region" description="Low complexity" evidence="7">
    <location>
        <begin position="72"/>
        <end position="93"/>
    </location>
</feature>
<dbReference type="OrthoDB" id="4215474at2759"/>
<dbReference type="InterPro" id="IPR001131">
    <property type="entry name" value="Peptidase_M24B_aminopep-P_CS"/>
</dbReference>
<dbReference type="InterPro" id="IPR007865">
    <property type="entry name" value="Aminopep_P_N"/>
</dbReference>
<gene>
    <name evidence="9" type="primary">TBLA0F01960</name>
    <name evidence="9" type="ORF">TBLA_0F01960</name>
</gene>
<dbReference type="PANTHER" id="PTHR43226">
    <property type="entry name" value="XAA-PRO AMINOPEPTIDASE 3"/>
    <property type="match status" value="1"/>
</dbReference>
<dbReference type="GeneID" id="14496847"/>
<proteinExistence type="inferred from homology"/>
<keyword evidence="10" id="KW-1185">Reference proteome</keyword>
<dbReference type="AlphaFoldDB" id="I2H5T6"/>
<name>I2H5T6_HENB6</name>
<comment type="similarity">
    <text evidence="2 6">Belongs to the peptidase M24B family.</text>
</comment>
<dbReference type="PROSITE" id="PS00491">
    <property type="entry name" value="PROLINE_PEPTIDASE"/>
    <property type="match status" value="1"/>
</dbReference>
<dbReference type="HOGENOM" id="CLU_017266_1_1_1"/>
<evidence type="ECO:0000313" key="10">
    <source>
        <dbReference type="Proteomes" id="UP000002866"/>
    </source>
</evidence>
<accession>I2H5T6</accession>
<dbReference type="InParanoid" id="I2H5T6"/>
<dbReference type="GO" id="GO:0005634">
    <property type="term" value="C:nucleus"/>
    <property type="evidence" value="ECO:0007669"/>
    <property type="project" value="EnsemblFungi"/>
</dbReference>
<evidence type="ECO:0000259" key="8">
    <source>
        <dbReference type="SMART" id="SM01011"/>
    </source>
</evidence>
<keyword evidence="5" id="KW-0464">Manganese</keyword>
<reference evidence="9 10" key="1">
    <citation type="journal article" date="2011" name="Proc. Natl. Acad. Sci. U.S.A.">
        <title>Evolutionary erosion of yeast sex chromosomes by mating-type switching accidents.</title>
        <authorList>
            <person name="Gordon J.L."/>
            <person name="Armisen D."/>
            <person name="Proux-Wera E."/>
            <person name="Oheigeartaigh S.S."/>
            <person name="Byrne K.P."/>
            <person name="Wolfe K.H."/>
        </authorList>
    </citation>
    <scope>NUCLEOTIDE SEQUENCE [LARGE SCALE GENOMIC DNA]</scope>
    <source>
        <strain evidence="10">ATCC 34711 / CBS 6284 / DSM 70876 / NBRC 10599 / NRRL Y-10934 / UCD 77-7</strain>
    </source>
</reference>
<dbReference type="Proteomes" id="UP000002866">
    <property type="component" value="Chromosome 6"/>
</dbReference>
<organism evidence="9 10">
    <name type="scientific">Henningerozyma blattae (strain ATCC 34711 / CBS 6284 / DSM 70876 / NBRC 10599 / NRRL Y-10934 / UCD 77-7)</name>
    <name type="common">Yeast</name>
    <name type="synonym">Tetrapisispora blattae</name>
    <dbReference type="NCBI Taxonomy" id="1071380"/>
    <lineage>
        <taxon>Eukaryota</taxon>
        <taxon>Fungi</taxon>
        <taxon>Dikarya</taxon>
        <taxon>Ascomycota</taxon>
        <taxon>Saccharomycotina</taxon>
        <taxon>Saccharomycetes</taxon>
        <taxon>Saccharomycetales</taxon>
        <taxon>Saccharomycetaceae</taxon>
        <taxon>Henningerozyma</taxon>
    </lineage>
</organism>
<dbReference type="EMBL" id="HE806321">
    <property type="protein sequence ID" value="CCH61738.1"/>
    <property type="molecule type" value="Genomic_DNA"/>
</dbReference>
<dbReference type="FunCoup" id="I2H5T6">
    <property type="interactions" value="520"/>
</dbReference>
<dbReference type="KEGG" id="tbl:TBLA_0F01960"/>
<dbReference type="SUPFAM" id="SSF53092">
    <property type="entry name" value="Creatinase/prolidase N-terminal domain"/>
    <property type="match status" value="1"/>
</dbReference>
<dbReference type="Gene3D" id="3.40.350.10">
    <property type="entry name" value="Creatinase/prolidase N-terminal domain"/>
    <property type="match status" value="1"/>
</dbReference>
<dbReference type="eggNOG" id="KOG2414">
    <property type="taxonomic scope" value="Eukaryota"/>
</dbReference>
<evidence type="ECO:0000256" key="1">
    <source>
        <dbReference type="ARBA" id="ARBA00001936"/>
    </source>
</evidence>
<evidence type="ECO:0000313" key="9">
    <source>
        <dbReference type="EMBL" id="CCH61738.1"/>
    </source>
</evidence>
<comment type="cofactor">
    <cofactor evidence="1">
        <name>Mn(2+)</name>
        <dbReference type="ChEBI" id="CHEBI:29035"/>
    </cofactor>
</comment>
<evidence type="ECO:0000256" key="5">
    <source>
        <dbReference type="ARBA" id="ARBA00023211"/>
    </source>
</evidence>
<dbReference type="Gene3D" id="3.90.230.10">
    <property type="entry name" value="Creatinase/methionine aminopeptidase superfamily"/>
    <property type="match status" value="1"/>
</dbReference>
<feature type="domain" description="Aminopeptidase P N-terminal" evidence="8">
    <location>
        <begin position="54"/>
        <end position="214"/>
    </location>
</feature>
<dbReference type="GO" id="GO:0016485">
    <property type="term" value="P:protein processing"/>
    <property type="evidence" value="ECO:0007669"/>
    <property type="project" value="EnsemblFungi"/>
</dbReference>
<dbReference type="InterPro" id="IPR052433">
    <property type="entry name" value="X-Pro_dipept-like"/>
</dbReference>
<dbReference type="OMA" id="DSYFWYL"/>
<sequence length="501" mass="55515">MPPHVPIRAFSTLPPRLPKHTPRRRRVRATLQSGQPLHETRPHLVQPGQLTPGISAAEYFSRRLRIANALRSRSTSGSTSNSRPSSSSSSSSCPSILAILAGNKVHYASGPVFYPFQQNTDLFYLTGWNEPDSIAVLELAPHEDEPILHMVVPRKDPYMELWQGARTGVQGAMDIFNADSALANDDPGLLQHIQSLVKRSDIIYYDGQWNNQYASTIQKAIDSVSFAYRNKTIYKDLSRLVAAQRVIKSSAELAVMARASYASALSFNEALSQSAFLSEKQLQSFLEYRFIQNGADKSAYVPVVASGSNALCVHYTINDDLIYNDELVLVDAAGSYGGYCSDISRTWPANATGFTPAQKELYQAVLNVQKQCILQSTQASGHSLNDIHQLSVDLMVQELKNCGLASIDRSKINTLYPHYIGHNLGLDVHDAPEYSRLKPLQENQVITIEPGVYVPDDPAYPEHFRNIGIRIEDDIRVGIDDSQILTIDAVKEISDIESRLA</sequence>
<dbReference type="InterPro" id="IPR000994">
    <property type="entry name" value="Pept_M24"/>
</dbReference>
<feature type="region of interest" description="Disordered" evidence="7">
    <location>
        <begin position="1"/>
        <end position="50"/>
    </location>
</feature>
<dbReference type="GO" id="GO:0070006">
    <property type="term" value="F:metalloaminopeptidase activity"/>
    <property type="evidence" value="ECO:0007669"/>
    <property type="project" value="InterPro"/>
</dbReference>
<dbReference type="Pfam" id="PF05195">
    <property type="entry name" value="AMP_N"/>
    <property type="match status" value="1"/>
</dbReference>
<evidence type="ECO:0000256" key="2">
    <source>
        <dbReference type="ARBA" id="ARBA00008766"/>
    </source>
</evidence>
<feature type="region of interest" description="Disordered" evidence="7">
    <location>
        <begin position="71"/>
        <end position="93"/>
    </location>
</feature>